<evidence type="ECO:0000313" key="2">
    <source>
        <dbReference type="Proteomes" id="UP001162156"/>
    </source>
</evidence>
<reference evidence="1" key="1">
    <citation type="journal article" date="2023" name="Insect Mol. Biol.">
        <title>Genome sequencing provides insights into the evolution of gene families encoding plant cell wall-degrading enzymes in longhorned beetles.</title>
        <authorList>
            <person name="Shin N.R."/>
            <person name="Okamura Y."/>
            <person name="Kirsch R."/>
            <person name="Pauchet Y."/>
        </authorList>
    </citation>
    <scope>NUCLEOTIDE SEQUENCE</scope>
    <source>
        <strain evidence="1">RBIC_L_NR</strain>
    </source>
</reference>
<dbReference type="PANTHER" id="PTHR10315:SF117">
    <property type="entry name" value="RING-TYPE E3 UBIQUITIN TRANSFERASE"/>
    <property type="match status" value="1"/>
</dbReference>
<dbReference type="Gene3D" id="3.30.40.10">
    <property type="entry name" value="Zinc/RING finger domain, C3HC4 (zinc finger)"/>
    <property type="match status" value="1"/>
</dbReference>
<dbReference type="EMBL" id="JANEYF010005040">
    <property type="protein sequence ID" value="KAJ8929365.1"/>
    <property type="molecule type" value="Genomic_DNA"/>
</dbReference>
<dbReference type="InterPro" id="IPR052088">
    <property type="entry name" value="E3_ubiquitin-ligase_SINA"/>
</dbReference>
<dbReference type="InterPro" id="IPR013083">
    <property type="entry name" value="Znf_RING/FYVE/PHD"/>
</dbReference>
<dbReference type="AlphaFoldDB" id="A0AAV8WRG6"/>
<proteinExistence type="predicted"/>
<accession>A0AAV8WRG6</accession>
<dbReference type="PANTHER" id="PTHR10315">
    <property type="entry name" value="E3 UBIQUITIN PROTEIN LIGASE SIAH"/>
    <property type="match status" value="1"/>
</dbReference>
<sequence length="296" mass="34786">MYTMENKYILTEDIVSLLKCSLCDHFLSVSPVSIISDDGLKYKCGRCHPIRTHVETRAIMYENLAKYMTFPCIYKDCDKKLNWHQVKDHESKCPHRTLMCPRLNCEDVIGINSFVSHFKEKHKDVYHSEKFMVEDVYNYHSLDLLEKDGKVFVIIFDYDDVRYGISVCSLEPDDRQYELILDSENRKLAIVFTEQDIVPFDEKTHCFKCVTGSCKSESHVYRYYKKGILKRMTTKLDRDCVKRTFGGRHMNHTINIVDAKPEEDDLDDDLIVKDMVIDEVDDEEDDAELVKEEEII</sequence>
<evidence type="ECO:0000313" key="1">
    <source>
        <dbReference type="EMBL" id="KAJ8929365.1"/>
    </source>
</evidence>
<comment type="caution">
    <text evidence="1">The sequence shown here is derived from an EMBL/GenBank/DDBJ whole genome shotgun (WGS) entry which is preliminary data.</text>
</comment>
<keyword evidence="2" id="KW-1185">Reference proteome</keyword>
<evidence type="ECO:0008006" key="3">
    <source>
        <dbReference type="Google" id="ProtNLM"/>
    </source>
</evidence>
<gene>
    <name evidence="1" type="ORF">NQ314_017946</name>
</gene>
<organism evidence="1 2">
    <name type="scientific">Rhamnusium bicolor</name>
    <dbReference type="NCBI Taxonomy" id="1586634"/>
    <lineage>
        <taxon>Eukaryota</taxon>
        <taxon>Metazoa</taxon>
        <taxon>Ecdysozoa</taxon>
        <taxon>Arthropoda</taxon>
        <taxon>Hexapoda</taxon>
        <taxon>Insecta</taxon>
        <taxon>Pterygota</taxon>
        <taxon>Neoptera</taxon>
        <taxon>Endopterygota</taxon>
        <taxon>Coleoptera</taxon>
        <taxon>Polyphaga</taxon>
        <taxon>Cucujiformia</taxon>
        <taxon>Chrysomeloidea</taxon>
        <taxon>Cerambycidae</taxon>
        <taxon>Lepturinae</taxon>
        <taxon>Rhagiini</taxon>
        <taxon>Rhamnusium</taxon>
    </lineage>
</organism>
<dbReference type="SUPFAM" id="SSF49599">
    <property type="entry name" value="TRAF domain-like"/>
    <property type="match status" value="1"/>
</dbReference>
<name>A0AAV8WRG6_9CUCU</name>
<dbReference type="GO" id="GO:0005737">
    <property type="term" value="C:cytoplasm"/>
    <property type="evidence" value="ECO:0007669"/>
    <property type="project" value="TreeGrafter"/>
</dbReference>
<protein>
    <recommendedName>
        <fullName evidence="3">RING-type E3 ubiquitin transferase</fullName>
    </recommendedName>
</protein>
<dbReference type="Proteomes" id="UP001162156">
    <property type="component" value="Unassembled WGS sequence"/>
</dbReference>
<dbReference type="GO" id="GO:0061630">
    <property type="term" value="F:ubiquitin protein ligase activity"/>
    <property type="evidence" value="ECO:0007669"/>
    <property type="project" value="TreeGrafter"/>
</dbReference>